<reference evidence="3 4" key="1">
    <citation type="journal article" date="2018" name="Nat. Ecol. Evol.">
        <title>Pezizomycetes genomes reveal the molecular basis of ectomycorrhizal truffle lifestyle.</title>
        <authorList>
            <person name="Murat C."/>
            <person name="Payen T."/>
            <person name="Noel B."/>
            <person name="Kuo A."/>
            <person name="Morin E."/>
            <person name="Chen J."/>
            <person name="Kohler A."/>
            <person name="Krizsan K."/>
            <person name="Balestrini R."/>
            <person name="Da Silva C."/>
            <person name="Montanini B."/>
            <person name="Hainaut M."/>
            <person name="Levati E."/>
            <person name="Barry K.W."/>
            <person name="Belfiori B."/>
            <person name="Cichocki N."/>
            <person name="Clum A."/>
            <person name="Dockter R.B."/>
            <person name="Fauchery L."/>
            <person name="Guy J."/>
            <person name="Iotti M."/>
            <person name="Le Tacon F."/>
            <person name="Lindquist E.A."/>
            <person name="Lipzen A."/>
            <person name="Malagnac F."/>
            <person name="Mello A."/>
            <person name="Molinier V."/>
            <person name="Miyauchi S."/>
            <person name="Poulain J."/>
            <person name="Riccioni C."/>
            <person name="Rubini A."/>
            <person name="Sitrit Y."/>
            <person name="Splivallo R."/>
            <person name="Traeger S."/>
            <person name="Wang M."/>
            <person name="Zifcakova L."/>
            <person name="Wipf D."/>
            <person name="Zambonelli A."/>
            <person name="Paolocci F."/>
            <person name="Nowrousian M."/>
            <person name="Ottonello S."/>
            <person name="Baldrian P."/>
            <person name="Spatafora J.W."/>
            <person name="Henrissat B."/>
            <person name="Nagy L.G."/>
            <person name="Aury J.M."/>
            <person name="Wincker P."/>
            <person name="Grigoriev I.V."/>
            <person name="Bonfante P."/>
            <person name="Martin F.M."/>
        </authorList>
    </citation>
    <scope>NUCLEOTIDE SEQUENCE [LARGE SCALE GENOMIC DNA]</scope>
    <source>
        <strain evidence="3 4">RN42</strain>
    </source>
</reference>
<evidence type="ECO:0000256" key="1">
    <source>
        <dbReference type="SAM" id="MobiDB-lite"/>
    </source>
</evidence>
<dbReference type="STRING" id="1160509.A0A3N4I3D3"/>
<sequence>MDENSQDTVTSQMSDLTDLPSTQEIIENASFEEDEQLERVARAVEVLESMDSHTRGRNLLVYLNHPMLELTGKVIVAQMIQSAAEQVDWQDRVNQVERFFWNTVLSRLAERGCLTSSNATPQVDPFSDLDDIHSMGYEAQNQGYNFAGRLAVRDGLKDQFRGRFSLNWLTNALERHGEEYVLELTGQAITLAAVENDDANAYETEGAHVIPHFLGDLKPSFERERLQLWQSLYMMFPSLWQRFTPEDIEHISNGMTLLAFDHKAFGKMQIGLKHLYGETFEVIHHKKAGTKIYFEGWPQWEELGGKRIPVVTFKYPSTTRDEDMVSHRLLKIHYIIGSLFHASGGTERLEDELENDEDAPPLPSTAPAGRVEQERWTSALYKRLNRISMMLTLPRRR</sequence>
<dbReference type="InterPro" id="IPR003615">
    <property type="entry name" value="HNH_nuc"/>
</dbReference>
<dbReference type="AlphaFoldDB" id="A0A3N4I3D3"/>
<evidence type="ECO:0000313" key="4">
    <source>
        <dbReference type="Proteomes" id="UP000275078"/>
    </source>
</evidence>
<feature type="region of interest" description="Disordered" evidence="1">
    <location>
        <begin position="347"/>
        <end position="371"/>
    </location>
</feature>
<proteinExistence type="predicted"/>
<evidence type="ECO:0000259" key="2">
    <source>
        <dbReference type="Pfam" id="PF13391"/>
    </source>
</evidence>
<evidence type="ECO:0000313" key="3">
    <source>
        <dbReference type="EMBL" id="RPA79906.1"/>
    </source>
</evidence>
<name>A0A3N4I3D3_ASCIM</name>
<keyword evidence="4" id="KW-1185">Reference proteome</keyword>
<accession>A0A3N4I3D3</accession>
<organism evidence="3 4">
    <name type="scientific">Ascobolus immersus RN42</name>
    <dbReference type="NCBI Taxonomy" id="1160509"/>
    <lineage>
        <taxon>Eukaryota</taxon>
        <taxon>Fungi</taxon>
        <taxon>Dikarya</taxon>
        <taxon>Ascomycota</taxon>
        <taxon>Pezizomycotina</taxon>
        <taxon>Pezizomycetes</taxon>
        <taxon>Pezizales</taxon>
        <taxon>Ascobolaceae</taxon>
        <taxon>Ascobolus</taxon>
    </lineage>
</organism>
<feature type="compositionally biased region" description="Acidic residues" evidence="1">
    <location>
        <begin position="349"/>
        <end position="359"/>
    </location>
</feature>
<dbReference type="EMBL" id="ML119694">
    <property type="protein sequence ID" value="RPA79906.1"/>
    <property type="molecule type" value="Genomic_DNA"/>
</dbReference>
<feature type="region of interest" description="Disordered" evidence="1">
    <location>
        <begin position="1"/>
        <end position="21"/>
    </location>
</feature>
<dbReference type="OrthoDB" id="2104739at2759"/>
<dbReference type="Pfam" id="PF13391">
    <property type="entry name" value="HNH_2"/>
    <property type="match status" value="1"/>
</dbReference>
<gene>
    <name evidence="3" type="ORF">BJ508DRAFT_415708</name>
</gene>
<dbReference type="Proteomes" id="UP000275078">
    <property type="component" value="Unassembled WGS sequence"/>
</dbReference>
<protein>
    <recommendedName>
        <fullName evidence="2">HNH nuclease domain-containing protein</fullName>
    </recommendedName>
</protein>
<feature type="domain" description="HNH nuclease" evidence="2">
    <location>
        <begin position="201"/>
        <end position="272"/>
    </location>
</feature>